<organism evidence="2 3">
    <name type="scientific">Octopus vulgaris</name>
    <name type="common">Common octopus</name>
    <dbReference type="NCBI Taxonomy" id="6645"/>
    <lineage>
        <taxon>Eukaryota</taxon>
        <taxon>Metazoa</taxon>
        <taxon>Spiralia</taxon>
        <taxon>Lophotrochozoa</taxon>
        <taxon>Mollusca</taxon>
        <taxon>Cephalopoda</taxon>
        <taxon>Coleoidea</taxon>
        <taxon>Octopodiformes</taxon>
        <taxon>Octopoda</taxon>
        <taxon>Incirrata</taxon>
        <taxon>Octopodidae</taxon>
        <taxon>Octopus</taxon>
    </lineage>
</organism>
<keyword evidence="1" id="KW-0732">Signal</keyword>
<evidence type="ECO:0000256" key="1">
    <source>
        <dbReference type="SAM" id="SignalP"/>
    </source>
</evidence>
<keyword evidence="3" id="KW-1185">Reference proteome</keyword>
<dbReference type="Proteomes" id="UP001162480">
    <property type="component" value="Chromosome 10"/>
</dbReference>
<gene>
    <name evidence="2" type="ORF">OCTVUL_1B005303</name>
</gene>
<proteinExistence type="predicted"/>
<evidence type="ECO:0008006" key="4">
    <source>
        <dbReference type="Google" id="ProtNLM"/>
    </source>
</evidence>
<evidence type="ECO:0000313" key="2">
    <source>
        <dbReference type="EMBL" id="CAI9728754.1"/>
    </source>
</evidence>
<sequence length="110" mass="12364">MAKLLLTLPPQLSLTLSSCILQLTCDGLASRPGGEPIRQETGKPALMSQAWLEKEQTTHMRMHTHRLNTCRHTLLETHTCTYNKCTHTHTHTSIHIHIQPAFDQSKTAVS</sequence>
<accession>A0AA36B736</accession>
<feature type="signal peptide" evidence="1">
    <location>
        <begin position="1"/>
        <end position="17"/>
    </location>
</feature>
<protein>
    <recommendedName>
        <fullName evidence="4">Secreted protein</fullName>
    </recommendedName>
</protein>
<dbReference type="AlphaFoldDB" id="A0AA36B736"/>
<reference evidence="2" key="1">
    <citation type="submission" date="2023-08" db="EMBL/GenBank/DDBJ databases">
        <authorList>
            <person name="Alioto T."/>
            <person name="Alioto T."/>
            <person name="Gomez Garrido J."/>
        </authorList>
    </citation>
    <scope>NUCLEOTIDE SEQUENCE</scope>
</reference>
<evidence type="ECO:0000313" key="3">
    <source>
        <dbReference type="Proteomes" id="UP001162480"/>
    </source>
</evidence>
<name>A0AA36B736_OCTVU</name>
<dbReference type="EMBL" id="OX597823">
    <property type="protein sequence ID" value="CAI9728754.1"/>
    <property type="molecule type" value="Genomic_DNA"/>
</dbReference>
<dbReference type="PROSITE" id="PS51257">
    <property type="entry name" value="PROKAR_LIPOPROTEIN"/>
    <property type="match status" value="1"/>
</dbReference>
<feature type="chain" id="PRO_5041348856" description="Secreted protein" evidence="1">
    <location>
        <begin position="18"/>
        <end position="110"/>
    </location>
</feature>